<keyword evidence="2" id="KW-1133">Transmembrane helix</keyword>
<feature type="compositionally biased region" description="Low complexity" evidence="1">
    <location>
        <begin position="43"/>
        <end position="52"/>
    </location>
</feature>
<proteinExistence type="predicted"/>
<evidence type="ECO:0000313" key="5">
    <source>
        <dbReference type="Proteomes" id="UP000198520"/>
    </source>
</evidence>
<feature type="compositionally biased region" description="Pro residues" evidence="1">
    <location>
        <begin position="23"/>
        <end position="42"/>
    </location>
</feature>
<feature type="transmembrane region" description="Helical" evidence="2">
    <location>
        <begin position="256"/>
        <end position="286"/>
    </location>
</feature>
<dbReference type="Proteomes" id="UP000198520">
    <property type="component" value="Unassembled WGS sequence"/>
</dbReference>
<evidence type="ECO:0000256" key="1">
    <source>
        <dbReference type="SAM" id="MobiDB-lite"/>
    </source>
</evidence>
<evidence type="ECO:0000313" key="4">
    <source>
        <dbReference type="EMBL" id="SFF29374.1"/>
    </source>
</evidence>
<keyword evidence="2" id="KW-0812">Transmembrane</keyword>
<dbReference type="EMBL" id="FONZ01000004">
    <property type="protein sequence ID" value="SFF29374.1"/>
    <property type="molecule type" value="Genomic_DNA"/>
</dbReference>
<feature type="compositionally biased region" description="Low complexity" evidence="1">
    <location>
        <begin position="60"/>
        <end position="84"/>
    </location>
</feature>
<dbReference type="Pfam" id="PF25231">
    <property type="entry name" value="DUF7847"/>
    <property type="match status" value="1"/>
</dbReference>
<keyword evidence="2" id="KW-0472">Membrane</keyword>
<evidence type="ECO:0000259" key="3">
    <source>
        <dbReference type="Pfam" id="PF25231"/>
    </source>
</evidence>
<dbReference type="RefSeq" id="WP_093378987.1">
    <property type="nucleotide sequence ID" value="NZ_BNAN01000004.1"/>
</dbReference>
<dbReference type="InterPro" id="IPR057169">
    <property type="entry name" value="DUF7847"/>
</dbReference>
<accession>A0A1I2HGV7</accession>
<feature type="transmembrane region" description="Helical" evidence="2">
    <location>
        <begin position="307"/>
        <end position="335"/>
    </location>
</feature>
<reference evidence="5" key="1">
    <citation type="submission" date="2016-10" db="EMBL/GenBank/DDBJ databases">
        <authorList>
            <person name="Varghese N."/>
            <person name="Submissions S."/>
        </authorList>
    </citation>
    <scope>NUCLEOTIDE SEQUENCE [LARGE SCALE GENOMIC DNA]</scope>
    <source>
        <strain evidence="5">DSM 19083</strain>
    </source>
</reference>
<feature type="transmembrane region" description="Helical" evidence="2">
    <location>
        <begin position="123"/>
        <end position="146"/>
    </location>
</feature>
<organism evidence="4 5">
    <name type="scientific">Flavimobilis marinus</name>
    <dbReference type="NCBI Taxonomy" id="285351"/>
    <lineage>
        <taxon>Bacteria</taxon>
        <taxon>Bacillati</taxon>
        <taxon>Actinomycetota</taxon>
        <taxon>Actinomycetes</taxon>
        <taxon>Micrococcales</taxon>
        <taxon>Jonesiaceae</taxon>
        <taxon>Flavimobilis</taxon>
    </lineage>
</organism>
<dbReference type="AlphaFoldDB" id="A0A1I2HGV7"/>
<name>A0A1I2HGV7_9MICO</name>
<feature type="domain" description="DUF7847" evidence="3">
    <location>
        <begin position="105"/>
        <end position="368"/>
    </location>
</feature>
<dbReference type="OrthoDB" id="121140at2"/>
<protein>
    <recommendedName>
        <fullName evidence="3">DUF7847 domain-containing protein</fullName>
    </recommendedName>
</protein>
<feature type="region of interest" description="Disordered" evidence="1">
    <location>
        <begin position="1"/>
        <end position="94"/>
    </location>
</feature>
<sequence>MSTPENEGWGPTTPAPRYGHYAPVPPPDGTVPPPGAPQPPAGQPAYGQPTYGQGYGGTQYGQPQYGGAQYGQPQYGAPQGAPSPWGGPGAGLPTKPGIIPLRPLRLGEFLDGAFGALRANPRVMLGLTAVITSIAAVLAVVISGALPMTDWLLGTEAEEVLLATGSATVDLGPTVGALLLSVALPAVSGLLIFAVSRAVLGEKVSVREVWDQVKNQLLRLIALAVLVSAGVTALIVLVVAAAVGLAIALGTSLADVLGAIIVASGVGIVVVVWFSVRTLLIAPVLVLERLTLGKAIVRGWRLTRGAFWRILGVYVVMQIIVQIVASILVTPFAFIGGIVGVAMETQVLASVLVMVGFVISYTITAAFSGSVLALIYIDVRMRREGLDVELAAAAARPSAG</sequence>
<evidence type="ECO:0000256" key="2">
    <source>
        <dbReference type="SAM" id="Phobius"/>
    </source>
</evidence>
<feature type="transmembrane region" description="Helical" evidence="2">
    <location>
        <begin position="175"/>
        <end position="196"/>
    </location>
</feature>
<feature type="transmembrane region" description="Helical" evidence="2">
    <location>
        <begin position="347"/>
        <end position="377"/>
    </location>
</feature>
<gene>
    <name evidence="4" type="ORF">SAMN04488035_2361</name>
</gene>
<keyword evidence="5" id="KW-1185">Reference proteome</keyword>
<feature type="transmembrane region" description="Helical" evidence="2">
    <location>
        <begin position="217"/>
        <end position="250"/>
    </location>
</feature>
<dbReference type="STRING" id="285351.SAMN04488035_2361"/>